<protein>
    <submittedName>
        <fullName evidence="2">Uncharacterized protein</fullName>
    </submittedName>
</protein>
<dbReference type="HOGENOM" id="CLU_003729_0_0_6"/>
<accession>B1JBL7</accession>
<sequence>MTSSIRLPRATTASCSVAKRFASRPTLFEIAAQLLVEHWPDYGLDTNLDPLSLQLASFGPIMGDAYVRPLYLVLVERYCLQRTLNLTADQDVPCRNHAIDPDNPVPVDLHVLETLVNDCGPMLLHAYRTAMVNFWCEADSQGETPWMWFANHLQALLRSAAEQAHNDGKLAAAAATLKALSDDQAKPDDLLALTSSHGVSIHTLACNYSADWQLDPYLASALLIERPESPGQPPFTLLFTPIGRLLSFASRQQLQDSIARHWPSVITMSPTNVRLGTLEQQPFQAQAANLLQQQLECLELATLSFKGTSSAQQLADALDRLTSMTHLCDMNDLASQEALVDQLPDWIRAGKPQALIVYSSMLTDVARSISESEGQTWLDGVPSAHDFACERLTELILRDHPESMLDPAAVRVINYQTVETALPLPGEVINGGTLKPVSFSLAQLAIANLGLLKPGRVVVESVDGQAIPAWLDTPALRALVTEADIGSTYPARLRALLLNDAQARAHREDLFAKQLITQLPTKVMGGFLEHGRPAPAAIVAIEQVLAPLPNEHSSWVMRPLGLLRTMDATADHPLNTWLIEDDSFKNAQCLLYRPLHREPMVEYADRMALLVALSEPGDLQNDVLQRLAPEDRRIYAHGGFKEPHLFYPLEDDWAVPLVRPAPITLSREAAVLSPARAIYEACVLETLSNFKSQSASSAETRWQRWEELGWLLLNTVLPFVEGPLAEAAWLVQMETTFARLVDAEGQGSKGDRTGAWIELLVNVAFLIFNHAMRRQEQEHPLHAVLPPGELNEPIPAPIVLTTPTQAQLEFRWAQPTLRLDSSQAKALAELQADVSTIALGPPIPTGPMRGLYLQADHLLVLLEGKLFKAQLDPTLDQMRIIGSGNDKSPGPLLRRDEAGRWQLDLRLRLRGGMPPSKRIASLQAQRKHNTREKIDRVVNDSKSITEQLPYMKKLRELASRSDDPRILRNCLEKLQTFETFVAEHIQRLQELNELTPVTDYKVKRAGTLYQHLNCQLQIRELLMRLYKPERARLLDMIEQEAESTPADQVVLAARLANLTSLIDSLFDNATAFDQGLENLRQLASPSLHGTLKMVQGLQEQRGRWSPLHWRFMRLENCVNRITLEPLGDAGTFWLERTRDSIELAIGQRVQLSKRVNASDEAKHRLLENIMQHLETAKRRAGILQSQFDEVAVPSAFTQLRSDIGDMTADVLSQLAEYADWPQSTSVKQLSQQLPGLIETRDDGLLLGQPRADDDNIVDIPGSEQGSVTRSYKCDNEQWVPVHAAQNKTHARPPAKLKALLSESERRLSSARSSLVLMQGAKANTYLPVEIEEILLLHRDGLDHHRAAIELRLTRDNQTDESIHDADAALSIKAIEDLSATLTKQAVEQRTRVALLQKPRMSELGFLLEHKQVQVRMTGPRRQLAKLAGRADDYLEEYAISRDGEDLWYAHFHYSDGDAEQTTYTAGHLKTAEQRHARGRVVKDAGGHETESASQPDRPGSGEAVLLRPPGLITGRGRSLPLPQVSSP</sequence>
<dbReference type="OrthoDB" id="7003488at2"/>
<evidence type="ECO:0000256" key="1">
    <source>
        <dbReference type="SAM" id="MobiDB-lite"/>
    </source>
</evidence>
<proteinExistence type="predicted"/>
<gene>
    <name evidence="2" type="ordered locus">PputW619_3453</name>
</gene>
<dbReference type="EMBL" id="CP000949">
    <property type="protein sequence ID" value="ACA73936.1"/>
    <property type="molecule type" value="Genomic_DNA"/>
</dbReference>
<feature type="region of interest" description="Disordered" evidence="1">
    <location>
        <begin position="1482"/>
        <end position="1527"/>
    </location>
</feature>
<organism evidence="2">
    <name type="scientific">Pseudomonas putida (strain W619)</name>
    <dbReference type="NCBI Taxonomy" id="390235"/>
    <lineage>
        <taxon>Bacteria</taxon>
        <taxon>Pseudomonadati</taxon>
        <taxon>Pseudomonadota</taxon>
        <taxon>Gammaproteobacteria</taxon>
        <taxon>Pseudomonadales</taxon>
        <taxon>Pseudomonadaceae</taxon>
        <taxon>Pseudomonas</taxon>
    </lineage>
</organism>
<evidence type="ECO:0000313" key="2">
    <source>
        <dbReference type="EMBL" id="ACA73936.1"/>
    </source>
</evidence>
<reference evidence="2" key="1">
    <citation type="submission" date="2008-02" db="EMBL/GenBank/DDBJ databases">
        <title>Complete sequence of Psuedomonas putida W619.</title>
        <authorList>
            <consortium name="US DOE Joint Genome Institute"/>
            <person name="Copeland A."/>
            <person name="Lucas S."/>
            <person name="Lapidus A."/>
            <person name="Barry K."/>
            <person name="Detter J.C."/>
            <person name="Glavina del Rio T."/>
            <person name="Dalin E."/>
            <person name="Tice H."/>
            <person name="Pitluck S."/>
            <person name="Chain P."/>
            <person name="Malfatti S."/>
            <person name="Shin M."/>
            <person name="Vergez L."/>
            <person name="Schmutz J."/>
            <person name="Larimer F."/>
            <person name="Land M."/>
            <person name="Hauser L."/>
            <person name="Kyrpides N."/>
            <person name="Kim E."/>
            <person name="Taghavi S."/>
            <person name="Vangronsveld D."/>
            <person name="van der Lelie D."/>
            <person name="Richardson P."/>
        </authorList>
    </citation>
    <scope>NUCLEOTIDE SEQUENCE</scope>
    <source>
        <strain evidence="2">W619</strain>
    </source>
</reference>
<feature type="region of interest" description="Disordered" evidence="1">
    <location>
        <begin position="1247"/>
        <end position="1269"/>
    </location>
</feature>
<name>B1JBL7_PSEPW</name>
<dbReference type="KEGG" id="ppw:PputW619_3453"/>